<evidence type="ECO:0000313" key="2">
    <source>
        <dbReference type="EMBL" id="AWN37157.1"/>
    </source>
</evidence>
<protein>
    <recommendedName>
        <fullName evidence="4">YgjV family protein</fullName>
    </recommendedName>
</protein>
<proteinExistence type="predicted"/>
<dbReference type="Pfam" id="PF10688">
    <property type="entry name" value="Imp-YgjV"/>
    <property type="match status" value="1"/>
</dbReference>
<dbReference type="AlphaFoldDB" id="A0A2U8VTW7"/>
<keyword evidence="1" id="KW-0472">Membrane</keyword>
<keyword evidence="1" id="KW-0812">Transmembrane</keyword>
<dbReference type="KEGG" id="meti:DK427_16640"/>
<dbReference type="Proteomes" id="UP000246058">
    <property type="component" value="Chromosome"/>
</dbReference>
<keyword evidence="3" id="KW-1185">Reference proteome</keyword>
<evidence type="ECO:0008006" key="4">
    <source>
        <dbReference type="Google" id="ProtNLM"/>
    </source>
</evidence>
<keyword evidence="1" id="KW-1133">Transmembrane helix</keyword>
<evidence type="ECO:0000313" key="3">
    <source>
        <dbReference type="Proteomes" id="UP000246058"/>
    </source>
</evidence>
<reference evidence="2 3" key="1">
    <citation type="submission" date="2018-05" db="EMBL/GenBank/DDBJ databases">
        <title>Complete Genome Sequence of Methylobacterium sp. 17Sr1-43.</title>
        <authorList>
            <person name="Srinivasan S."/>
        </authorList>
    </citation>
    <scope>NUCLEOTIDE SEQUENCE [LARGE SCALE GENOMIC DNA]</scope>
    <source>
        <strain evidence="2 3">17Sr1-43</strain>
    </source>
</reference>
<feature type="transmembrane region" description="Helical" evidence="1">
    <location>
        <begin position="12"/>
        <end position="33"/>
    </location>
</feature>
<dbReference type="EMBL" id="CP029551">
    <property type="protein sequence ID" value="AWN37157.1"/>
    <property type="molecule type" value="Genomic_DNA"/>
</dbReference>
<dbReference type="InterPro" id="IPR019629">
    <property type="entry name" value="Uncharacterised_HI1736/YgjV"/>
</dbReference>
<evidence type="ECO:0000256" key="1">
    <source>
        <dbReference type="SAM" id="Phobius"/>
    </source>
</evidence>
<gene>
    <name evidence="2" type="ORF">DK427_16640</name>
</gene>
<accession>A0A2U8VTW7</accession>
<feature type="transmembrane region" description="Helical" evidence="1">
    <location>
        <begin position="89"/>
        <end position="110"/>
    </location>
</feature>
<feature type="transmembrane region" description="Helical" evidence="1">
    <location>
        <begin position="40"/>
        <end position="59"/>
    </location>
</feature>
<sequence length="195" mass="20120">MFPLEAAPAFVRAAAAHLDLFGLLGLCFGFAAGLMPQRRLILLCSAGCGLCFSAHFLRLGSPTGTAMNLIAVAQCLLAARFVTALGRPAWLDAAFAAFFLLAAGLTLATWNGLPSVFAGAATLVATAARLQASPQVMRLLLIGAALGWAVHNLLVGSVYGLTCDCLGLLGLTASLLRERAAERFPASTLGPVPSH</sequence>
<feature type="transmembrane region" description="Helical" evidence="1">
    <location>
        <begin position="139"/>
        <end position="161"/>
    </location>
</feature>
<dbReference type="OrthoDB" id="7993982at2"/>
<name>A0A2U8VTW7_9HYPH</name>
<organism evidence="2 3">
    <name type="scientific">Methylobacterium radiodurans</name>
    <dbReference type="NCBI Taxonomy" id="2202828"/>
    <lineage>
        <taxon>Bacteria</taxon>
        <taxon>Pseudomonadati</taxon>
        <taxon>Pseudomonadota</taxon>
        <taxon>Alphaproteobacteria</taxon>
        <taxon>Hyphomicrobiales</taxon>
        <taxon>Methylobacteriaceae</taxon>
        <taxon>Methylobacterium</taxon>
    </lineage>
</organism>
<dbReference type="RefSeq" id="WP_109952236.1">
    <property type="nucleotide sequence ID" value="NZ_CP029551.1"/>
</dbReference>